<dbReference type="InterPro" id="IPR027417">
    <property type="entry name" value="P-loop_NTPase"/>
</dbReference>
<gene>
    <name evidence="2" type="ORF">FHS28_000515</name>
</gene>
<protein>
    <recommendedName>
        <fullName evidence="1">Zona occludens toxin N-terminal domain-containing protein</fullName>
    </recommendedName>
</protein>
<evidence type="ECO:0000313" key="3">
    <source>
        <dbReference type="Proteomes" id="UP000574369"/>
    </source>
</evidence>
<dbReference type="Gene3D" id="3.40.50.300">
    <property type="entry name" value="P-loop containing nucleotide triphosphate hydrolases"/>
    <property type="match status" value="1"/>
</dbReference>
<reference evidence="2 3" key="1">
    <citation type="submission" date="2020-08" db="EMBL/GenBank/DDBJ databases">
        <title>Genomic Encyclopedia of Type Strains, Phase III (KMG-III): the genomes of soil and plant-associated and newly described type strains.</title>
        <authorList>
            <person name="Whitman W."/>
        </authorList>
    </citation>
    <scope>NUCLEOTIDE SEQUENCE [LARGE SCALE GENOMIC DNA]</scope>
    <source>
        <strain evidence="2 3">CECT 7247</strain>
    </source>
</reference>
<dbReference type="RefSeq" id="WP_088449224.1">
    <property type="nucleotide sequence ID" value="NZ_JACHXO010000001.1"/>
</dbReference>
<feature type="domain" description="Zona occludens toxin N-terminal" evidence="1">
    <location>
        <begin position="5"/>
        <end position="148"/>
    </location>
</feature>
<accession>A0ABR6GM74</accession>
<name>A0ABR6GM74_9BURK</name>
<sequence length="268" mass="29834">MAGYCITGTRGAGKSLVAVARIRDYIQRGLPVATNLDLSLDKLVSSPPTAPVIRMPDRPTADDFDGLPVVHDSGDESRNGAIVLDECAVWLNAREWSGGDRQRIIDWLLQSRKRGWDLYFIVQAVGLLDKQARDTLFDYKVVCRRLDRLKIPFVGQLIKWLSLGMFQGTMPKVHMGVVSYGFGPGSPHADTWFYRAHDLYAAYRTGQLFMADREAGNHCMLYPPRPRLDPKGAVVDPKPKLPQVLALMDLPEAERISAWRALSASGAL</sequence>
<dbReference type="Proteomes" id="UP000574369">
    <property type="component" value="Unassembled WGS sequence"/>
</dbReference>
<proteinExistence type="predicted"/>
<dbReference type="InterPro" id="IPR008900">
    <property type="entry name" value="Zot_N"/>
</dbReference>
<keyword evidence="3" id="KW-1185">Reference proteome</keyword>
<evidence type="ECO:0000313" key="2">
    <source>
        <dbReference type="EMBL" id="MBB3193150.1"/>
    </source>
</evidence>
<dbReference type="Pfam" id="PF05707">
    <property type="entry name" value="Zot"/>
    <property type="match status" value="1"/>
</dbReference>
<evidence type="ECO:0000259" key="1">
    <source>
        <dbReference type="Pfam" id="PF05707"/>
    </source>
</evidence>
<organism evidence="2 3">
    <name type="scientific">Roseateles terrae</name>
    <dbReference type="NCBI Taxonomy" id="431060"/>
    <lineage>
        <taxon>Bacteria</taxon>
        <taxon>Pseudomonadati</taxon>
        <taxon>Pseudomonadota</taxon>
        <taxon>Betaproteobacteria</taxon>
        <taxon>Burkholderiales</taxon>
        <taxon>Sphaerotilaceae</taxon>
        <taxon>Roseateles</taxon>
    </lineage>
</organism>
<comment type="caution">
    <text evidence="2">The sequence shown here is derived from an EMBL/GenBank/DDBJ whole genome shotgun (WGS) entry which is preliminary data.</text>
</comment>
<dbReference type="EMBL" id="JACHXO010000001">
    <property type="protein sequence ID" value="MBB3193150.1"/>
    <property type="molecule type" value="Genomic_DNA"/>
</dbReference>